<evidence type="ECO:0008006" key="3">
    <source>
        <dbReference type="Google" id="ProtNLM"/>
    </source>
</evidence>
<gene>
    <name evidence="1" type="ORF">PG999_007792</name>
</gene>
<comment type="caution">
    <text evidence="1">The sequence shown here is derived from an EMBL/GenBank/DDBJ whole genome shotgun (WGS) entry which is preliminary data.</text>
</comment>
<evidence type="ECO:0000313" key="2">
    <source>
        <dbReference type="Proteomes" id="UP001392437"/>
    </source>
</evidence>
<accession>A0AAW0QS75</accession>
<dbReference type="EMBL" id="JAQQWP010000007">
    <property type="protein sequence ID" value="KAK8109655.1"/>
    <property type="molecule type" value="Genomic_DNA"/>
</dbReference>
<keyword evidence="2" id="KW-1185">Reference proteome</keyword>
<evidence type="ECO:0000313" key="1">
    <source>
        <dbReference type="EMBL" id="KAK8109655.1"/>
    </source>
</evidence>
<sequence>MEKTKLTLGIDLGSTSTRATLGKYPVEPNREIPSLRFSNGDFSSSIYPFDTLDPVYLCEQDDPSRKPLSAKYAFYTLVDASDELLEQYDLFKELKAGRGDELFEQRLISGLEELFTRIAYLSHAMCEDQNYEIDIISLSVPSQWTLDFEAKYKSIILKTFGHQYENRIVFVYETEALGHYLCSEQWEHNIAEVAVRILEQERGRRLCVKGKRQIYDDFNKQKRCTGPSYGGKPCWLEGVDENRQALSVCIKSQMIEEQFDAAMKLPLQLARERIEELAAIKDTSKPRVVVSGGTAKHAGLKDKLRQMCEENNIEPPLFTDQWNHVDDPMKIAKGAAYAASNRITIEEFFNRGAAIGVQRQQHAPRGNNKEGYWDNEAVFALSKERSVVWISSVTGIDHLRLVCHPFYERQPPPKKLQFYRCYDLLNLGIPTQGIWHIALSLTGCGDDMKLVMERHYTHWTKKISSAVRQAYLSALLQRRRELYPHRTSA</sequence>
<organism evidence="1 2">
    <name type="scientific">Apiospora kogelbergensis</name>
    <dbReference type="NCBI Taxonomy" id="1337665"/>
    <lineage>
        <taxon>Eukaryota</taxon>
        <taxon>Fungi</taxon>
        <taxon>Dikarya</taxon>
        <taxon>Ascomycota</taxon>
        <taxon>Pezizomycotina</taxon>
        <taxon>Sordariomycetes</taxon>
        <taxon>Xylariomycetidae</taxon>
        <taxon>Amphisphaeriales</taxon>
        <taxon>Apiosporaceae</taxon>
        <taxon>Apiospora</taxon>
    </lineage>
</organism>
<dbReference type="AlphaFoldDB" id="A0AAW0QS75"/>
<name>A0AAW0QS75_9PEZI</name>
<reference evidence="1 2" key="1">
    <citation type="submission" date="2023-01" db="EMBL/GenBank/DDBJ databases">
        <title>Analysis of 21 Apiospora genomes using comparative genomics revels a genus with tremendous synthesis potential of carbohydrate active enzymes and secondary metabolites.</title>
        <authorList>
            <person name="Sorensen T."/>
        </authorList>
    </citation>
    <scope>NUCLEOTIDE SEQUENCE [LARGE SCALE GENOMIC DNA]</scope>
    <source>
        <strain evidence="1 2">CBS 117206</strain>
    </source>
</reference>
<dbReference type="Proteomes" id="UP001392437">
    <property type="component" value="Unassembled WGS sequence"/>
</dbReference>
<protein>
    <recommendedName>
        <fullName evidence="3">Actin-like ATPase domain-containing protein</fullName>
    </recommendedName>
</protein>
<proteinExistence type="predicted"/>